<protein>
    <submittedName>
        <fullName evidence="2">Uncharacterized protein</fullName>
    </submittedName>
</protein>
<gene>
    <name evidence="2" type="ORF">AVEN_225107_1</name>
</gene>
<sequence length="85" mass="9178">MRSGEIKIYLNTLTPNPAVTGHATSILVGQISAGCCCERREKAVGRVSIKGTLREEMEGLPFISPTTPTEENRGYGADESILQIN</sequence>
<reference evidence="2 3" key="1">
    <citation type="journal article" date="2019" name="Sci. Rep.">
        <title>Orb-weaving spider Araneus ventricosus genome elucidates the spidroin gene catalogue.</title>
        <authorList>
            <person name="Kono N."/>
            <person name="Nakamura H."/>
            <person name="Ohtoshi R."/>
            <person name="Moran D.A.P."/>
            <person name="Shinohara A."/>
            <person name="Yoshida Y."/>
            <person name="Fujiwara M."/>
            <person name="Mori M."/>
            <person name="Tomita M."/>
            <person name="Arakawa K."/>
        </authorList>
    </citation>
    <scope>NUCLEOTIDE SEQUENCE [LARGE SCALE GENOMIC DNA]</scope>
</reference>
<dbReference type="EMBL" id="BGPR01002514">
    <property type="protein sequence ID" value="GBM74769.1"/>
    <property type="molecule type" value="Genomic_DNA"/>
</dbReference>
<proteinExistence type="predicted"/>
<dbReference type="Proteomes" id="UP000499080">
    <property type="component" value="Unassembled WGS sequence"/>
</dbReference>
<evidence type="ECO:0000313" key="3">
    <source>
        <dbReference type="Proteomes" id="UP000499080"/>
    </source>
</evidence>
<keyword evidence="3" id="KW-1185">Reference proteome</keyword>
<feature type="region of interest" description="Disordered" evidence="1">
    <location>
        <begin position="59"/>
        <end position="85"/>
    </location>
</feature>
<name>A0A4Y2IBW8_ARAVE</name>
<evidence type="ECO:0000313" key="2">
    <source>
        <dbReference type="EMBL" id="GBM74769.1"/>
    </source>
</evidence>
<evidence type="ECO:0000256" key="1">
    <source>
        <dbReference type="SAM" id="MobiDB-lite"/>
    </source>
</evidence>
<accession>A0A4Y2IBW8</accession>
<dbReference type="AlphaFoldDB" id="A0A4Y2IBW8"/>
<organism evidence="2 3">
    <name type="scientific">Araneus ventricosus</name>
    <name type="common">Orbweaver spider</name>
    <name type="synonym">Epeira ventricosa</name>
    <dbReference type="NCBI Taxonomy" id="182803"/>
    <lineage>
        <taxon>Eukaryota</taxon>
        <taxon>Metazoa</taxon>
        <taxon>Ecdysozoa</taxon>
        <taxon>Arthropoda</taxon>
        <taxon>Chelicerata</taxon>
        <taxon>Arachnida</taxon>
        <taxon>Araneae</taxon>
        <taxon>Araneomorphae</taxon>
        <taxon>Entelegynae</taxon>
        <taxon>Araneoidea</taxon>
        <taxon>Araneidae</taxon>
        <taxon>Araneus</taxon>
    </lineage>
</organism>
<comment type="caution">
    <text evidence="2">The sequence shown here is derived from an EMBL/GenBank/DDBJ whole genome shotgun (WGS) entry which is preliminary data.</text>
</comment>
<dbReference type="PROSITE" id="PS51257">
    <property type="entry name" value="PROKAR_LIPOPROTEIN"/>
    <property type="match status" value="1"/>
</dbReference>